<gene>
    <name evidence="4" type="ORF">NCI01_09405</name>
</gene>
<dbReference type="RefSeq" id="WP_254181218.1">
    <property type="nucleotide sequence ID" value="NZ_JANARS010000003.1"/>
</dbReference>
<dbReference type="CDD" id="cd16936">
    <property type="entry name" value="HATPase_RsbW-like"/>
    <property type="match status" value="1"/>
</dbReference>
<reference evidence="4 5" key="1">
    <citation type="submission" date="2022-06" db="EMBL/GenBank/DDBJ databases">
        <authorList>
            <person name="So Y."/>
        </authorList>
    </citation>
    <scope>NUCLEOTIDE SEQUENCE [LARGE SCALE GENOMIC DNA]</scope>
    <source>
        <strain evidence="4 5">STR3</strain>
    </source>
</reference>
<evidence type="ECO:0000259" key="3">
    <source>
        <dbReference type="Pfam" id="PF14417"/>
    </source>
</evidence>
<dbReference type="InterPro" id="IPR047718">
    <property type="entry name" value="RsbA-like_anti_sig"/>
</dbReference>
<keyword evidence="4" id="KW-0418">Kinase</keyword>
<dbReference type="PANTHER" id="PTHR35526">
    <property type="entry name" value="ANTI-SIGMA-F FACTOR RSBW-RELATED"/>
    <property type="match status" value="1"/>
</dbReference>
<dbReference type="EMBL" id="JANARS010000003">
    <property type="protein sequence ID" value="MCP3422010.1"/>
    <property type="molecule type" value="Genomic_DNA"/>
</dbReference>
<name>A0ABT1KW71_9ACTN</name>
<dbReference type="NCBIfam" id="NF041045">
    <property type="entry name" value="RsbA_anti_sig"/>
    <property type="match status" value="1"/>
</dbReference>
<dbReference type="InterPro" id="IPR050267">
    <property type="entry name" value="Anti-sigma-factor_SerPK"/>
</dbReference>
<dbReference type="InterPro" id="IPR003594">
    <property type="entry name" value="HATPase_dom"/>
</dbReference>
<comment type="caution">
    <text evidence="4">The sequence shown here is derived from an EMBL/GenBank/DDBJ whole genome shotgun (WGS) entry which is preliminary data.</text>
</comment>
<dbReference type="Gene3D" id="3.30.565.10">
    <property type="entry name" value="Histidine kinase-like ATPase, C-terminal domain"/>
    <property type="match status" value="1"/>
</dbReference>
<keyword evidence="4" id="KW-0808">Transferase</keyword>
<evidence type="ECO:0000256" key="1">
    <source>
        <dbReference type="ARBA" id="ARBA00022527"/>
    </source>
</evidence>
<proteinExistence type="predicted"/>
<dbReference type="PANTHER" id="PTHR35526:SF3">
    <property type="entry name" value="ANTI-SIGMA-F FACTOR RSBW"/>
    <property type="match status" value="1"/>
</dbReference>
<keyword evidence="1" id="KW-0723">Serine/threonine-protein kinase</keyword>
<protein>
    <submittedName>
        <fullName evidence="4">Sensor histidine kinase</fullName>
    </submittedName>
</protein>
<dbReference type="GO" id="GO:0016301">
    <property type="term" value="F:kinase activity"/>
    <property type="evidence" value="ECO:0007669"/>
    <property type="project" value="UniProtKB-KW"/>
</dbReference>
<evidence type="ECO:0000313" key="4">
    <source>
        <dbReference type="EMBL" id="MCP3422010.1"/>
    </source>
</evidence>
<feature type="domain" description="MEDS" evidence="3">
    <location>
        <begin position="6"/>
        <end position="144"/>
    </location>
</feature>
<evidence type="ECO:0000259" key="2">
    <source>
        <dbReference type="Pfam" id="PF13581"/>
    </source>
</evidence>
<dbReference type="InterPro" id="IPR036890">
    <property type="entry name" value="HATPase_C_sf"/>
</dbReference>
<dbReference type="InterPro" id="IPR025847">
    <property type="entry name" value="MEDS_domain"/>
</dbReference>
<dbReference type="Pfam" id="PF14417">
    <property type="entry name" value="MEDS"/>
    <property type="match status" value="1"/>
</dbReference>
<dbReference type="Proteomes" id="UP001204524">
    <property type="component" value="Unassembled WGS sequence"/>
</dbReference>
<evidence type="ECO:0000313" key="5">
    <source>
        <dbReference type="Proteomes" id="UP001204524"/>
    </source>
</evidence>
<keyword evidence="5" id="KW-1185">Reference proteome</keyword>
<sequence length="305" mass="32402">MTAAATHTTLLYDGDRHYASATGRFLREGLEAGHRTLVMAPPSRVEAIRRELGRDADEVAVVDDAVAYGPQWNAYRVVLDFVAAAPGVRSRVVAEQPLATRTPVELVDYRRLESAANLVFADHPVDLLCPYDAGLPDHLVDIALDAHDGVLGDGCVAPNARFRDPLAVLADLSAVVPPPAGAATLDCSHHSDLSLVRGLVRSRSAGRGLDPGVVADLELAVTEALTNALVHGSAPVLVHVYDEDRTWVWHVQDGGGLPVSPLAGLLPPAEPTDHGYGLWLARQLVAAVDVGSDDSGTHVRLHVRV</sequence>
<accession>A0ABT1KW71</accession>
<organism evidence="4 5">
    <name type="scientific">Nocardioides pinisoli</name>
    <dbReference type="NCBI Taxonomy" id="2950279"/>
    <lineage>
        <taxon>Bacteria</taxon>
        <taxon>Bacillati</taxon>
        <taxon>Actinomycetota</taxon>
        <taxon>Actinomycetes</taxon>
        <taxon>Propionibacteriales</taxon>
        <taxon>Nocardioidaceae</taxon>
        <taxon>Nocardioides</taxon>
    </lineage>
</organism>
<dbReference type="SUPFAM" id="SSF55874">
    <property type="entry name" value="ATPase domain of HSP90 chaperone/DNA topoisomerase II/histidine kinase"/>
    <property type="match status" value="1"/>
</dbReference>
<feature type="domain" description="Histidine kinase/HSP90-like ATPase" evidence="2">
    <location>
        <begin position="193"/>
        <end position="301"/>
    </location>
</feature>
<dbReference type="Pfam" id="PF13581">
    <property type="entry name" value="HATPase_c_2"/>
    <property type="match status" value="1"/>
</dbReference>